<dbReference type="NCBIfam" id="TIGR01411">
    <property type="entry name" value="tatAE"/>
    <property type="match status" value="1"/>
</dbReference>
<evidence type="ECO:0000313" key="12">
    <source>
        <dbReference type="Proteomes" id="UP000004691"/>
    </source>
</evidence>
<evidence type="ECO:0000256" key="4">
    <source>
        <dbReference type="ARBA" id="ARBA00022692"/>
    </source>
</evidence>
<dbReference type="GO" id="GO:0043953">
    <property type="term" value="P:protein transport by the Tat complex"/>
    <property type="evidence" value="ECO:0007669"/>
    <property type="project" value="UniProtKB-UniRule"/>
</dbReference>
<dbReference type="Proteomes" id="UP000004691">
    <property type="component" value="Unassembled WGS sequence"/>
</dbReference>
<feature type="compositionally biased region" description="Pro residues" evidence="10">
    <location>
        <begin position="80"/>
        <end position="106"/>
    </location>
</feature>
<keyword evidence="2 9" id="KW-0813">Transport</keyword>
<sequence length="142" mass="14850">MNALQPWHLIILVLVVVLLFGAKRLPDAARSIGKSMKVFKAETKDLRESGQSSDPAATAAQAAPVTEPDTRQLPQSATTPPVPQAPATPPAPAASVTPPPAAPATPPQANAAGTDDQVEQLQRQLDELKRQQAAQRAQNNAG</sequence>
<evidence type="ECO:0000256" key="8">
    <source>
        <dbReference type="ARBA" id="ARBA00023136"/>
    </source>
</evidence>
<evidence type="ECO:0000256" key="7">
    <source>
        <dbReference type="ARBA" id="ARBA00023010"/>
    </source>
</evidence>
<dbReference type="OrthoDB" id="5245163at2"/>
<dbReference type="InterPro" id="IPR006312">
    <property type="entry name" value="TatA/E"/>
</dbReference>
<feature type="region of interest" description="Disordered" evidence="10">
    <location>
        <begin position="43"/>
        <end position="142"/>
    </location>
</feature>
<proteinExistence type="inferred from homology"/>
<comment type="subunit">
    <text evidence="9">The Tat system comprises two distinct complexes: a TatABC complex, containing multiple copies of TatA, TatB and TatC subunits, and a separate TatA complex, containing only TatA subunits. Substrates initially bind to the TatABC complex, which probably triggers association of the separate TatA complex to form the active translocon.</text>
</comment>
<keyword evidence="6 9" id="KW-1133">Transmembrane helix</keyword>
<dbReference type="Gene3D" id="1.20.5.3310">
    <property type="match status" value="1"/>
</dbReference>
<dbReference type="NCBIfam" id="NF001854">
    <property type="entry name" value="PRK00575.1"/>
    <property type="match status" value="1"/>
</dbReference>
<comment type="function">
    <text evidence="9">Part of the twin-arginine translocation (Tat) system that transports large folded proteins containing a characteristic twin-arginine motif in their signal peptide across membranes. TatA could form the protein-conducting channel of the Tat system.</text>
</comment>
<dbReference type="GO" id="GO:0033281">
    <property type="term" value="C:TAT protein transport complex"/>
    <property type="evidence" value="ECO:0007669"/>
    <property type="project" value="UniProtKB-UniRule"/>
</dbReference>
<dbReference type="PANTHER" id="PTHR42982">
    <property type="entry name" value="SEC-INDEPENDENT PROTEIN TRANSLOCASE PROTEIN TATA"/>
    <property type="match status" value="1"/>
</dbReference>
<dbReference type="eggNOG" id="COG1826">
    <property type="taxonomic scope" value="Bacteria"/>
</dbReference>
<reference evidence="11 12" key="1">
    <citation type="submission" date="2012-01" db="EMBL/GenBank/DDBJ databases">
        <title>Improved High-Quality Draft sequence of Saccharomonospora xinjiangensis XJ-54.</title>
        <authorList>
            <consortium name="US DOE Joint Genome Institute"/>
            <person name="Lucas S."/>
            <person name="Han J."/>
            <person name="Lapidus A."/>
            <person name="Cheng J.-F."/>
            <person name="Goodwin L."/>
            <person name="Pitluck S."/>
            <person name="Peters L."/>
            <person name="Mikhailova N."/>
            <person name="Teshima H."/>
            <person name="Detter J.C."/>
            <person name="Han C."/>
            <person name="Tapia R."/>
            <person name="Land M."/>
            <person name="Hauser L."/>
            <person name="Kyrpides N."/>
            <person name="Ivanova N."/>
            <person name="Pagani I."/>
            <person name="Brambilla E.-M."/>
            <person name="Klenk H.-P."/>
            <person name="Woyke T."/>
        </authorList>
    </citation>
    <scope>NUCLEOTIDE SEQUENCE [LARGE SCALE GENOMIC DNA]</scope>
    <source>
        <strain evidence="11 12">XJ-54</strain>
    </source>
</reference>
<gene>
    <name evidence="9" type="primary">tatA</name>
    <name evidence="11" type="ORF">SacxiDRAFT_4032</name>
</gene>
<dbReference type="Pfam" id="PF02416">
    <property type="entry name" value="TatA_B_E"/>
    <property type="match status" value="1"/>
</dbReference>
<dbReference type="AlphaFoldDB" id="I0V7W9"/>
<evidence type="ECO:0000256" key="10">
    <source>
        <dbReference type="SAM" id="MobiDB-lite"/>
    </source>
</evidence>
<dbReference type="InterPro" id="IPR003369">
    <property type="entry name" value="TatA/B/E"/>
</dbReference>
<keyword evidence="5 9" id="KW-0653">Protein transport</keyword>
<keyword evidence="4 9" id="KW-0812">Transmembrane</keyword>
<feature type="compositionally biased region" description="Low complexity" evidence="10">
    <location>
        <begin position="131"/>
        <end position="142"/>
    </location>
</feature>
<evidence type="ECO:0000256" key="9">
    <source>
        <dbReference type="HAMAP-Rule" id="MF_00236"/>
    </source>
</evidence>
<comment type="subcellular location">
    <subcellularLocation>
        <location evidence="1 9">Cell membrane</location>
        <topology evidence="1 9">Single-pass membrane protein</topology>
    </subcellularLocation>
</comment>
<dbReference type="EMBL" id="JH636049">
    <property type="protein sequence ID" value="EID56222.1"/>
    <property type="molecule type" value="Genomic_DNA"/>
</dbReference>
<keyword evidence="12" id="KW-1185">Reference proteome</keyword>
<dbReference type="PANTHER" id="PTHR42982:SF8">
    <property type="entry name" value="SEC-INDEPENDENT PROTEIN TRANSLOCASE PROTEIN TATA"/>
    <property type="match status" value="1"/>
</dbReference>
<evidence type="ECO:0000256" key="1">
    <source>
        <dbReference type="ARBA" id="ARBA00004162"/>
    </source>
</evidence>
<comment type="similarity">
    <text evidence="9">Belongs to the TatA/E family.</text>
</comment>
<name>I0V7W9_9PSEU</name>
<accession>I0V7W9</accession>
<evidence type="ECO:0000256" key="2">
    <source>
        <dbReference type="ARBA" id="ARBA00022448"/>
    </source>
</evidence>
<dbReference type="HAMAP" id="MF_00236">
    <property type="entry name" value="TatA_E"/>
    <property type="match status" value="1"/>
</dbReference>
<dbReference type="GO" id="GO:0008320">
    <property type="term" value="F:protein transmembrane transporter activity"/>
    <property type="evidence" value="ECO:0007669"/>
    <property type="project" value="UniProtKB-UniRule"/>
</dbReference>
<dbReference type="HOGENOM" id="CLU_086034_4_0_11"/>
<organism evidence="11 12">
    <name type="scientific">Saccharomonospora xinjiangensis XJ-54</name>
    <dbReference type="NCBI Taxonomy" id="882086"/>
    <lineage>
        <taxon>Bacteria</taxon>
        <taxon>Bacillati</taxon>
        <taxon>Actinomycetota</taxon>
        <taxon>Actinomycetes</taxon>
        <taxon>Pseudonocardiales</taxon>
        <taxon>Pseudonocardiaceae</taxon>
        <taxon>Saccharomonospora</taxon>
    </lineage>
</organism>
<protein>
    <recommendedName>
        <fullName evidence="9">Sec-independent protein translocase protein TatA</fullName>
    </recommendedName>
</protein>
<keyword evidence="7 9" id="KW-0811">Translocation</keyword>
<evidence type="ECO:0000256" key="3">
    <source>
        <dbReference type="ARBA" id="ARBA00022475"/>
    </source>
</evidence>
<evidence type="ECO:0000313" key="11">
    <source>
        <dbReference type="EMBL" id="EID56222.1"/>
    </source>
</evidence>
<evidence type="ECO:0000256" key="6">
    <source>
        <dbReference type="ARBA" id="ARBA00022989"/>
    </source>
</evidence>
<evidence type="ECO:0000256" key="5">
    <source>
        <dbReference type="ARBA" id="ARBA00022927"/>
    </source>
</evidence>
<keyword evidence="3 9" id="KW-1003">Cell membrane</keyword>
<keyword evidence="8 9" id="KW-0472">Membrane</keyword>
<dbReference type="RefSeq" id="WP_006240456.1">
    <property type="nucleotide sequence ID" value="NZ_JH636049.1"/>
</dbReference>
<dbReference type="STRING" id="882086.SacxiDRAFT_4032"/>